<reference evidence="9" key="1">
    <citation type="submission" date="2017-06" db="EMBL/GenBank/DDBJ databases">
        <title>Complete genome sequence of Capnocytophaga sp. KCOM 1579 (=ChDC OS43) isolated from a human refractory periapical abscess lesion.</title>
        <authorList>
            <person name="Kook J.-K."/>
            <person name="Park S.-N."/>
            <person name="Lim Y.K."/>
            <person name="Roh H."/>
        </authorList>
    </citation>
    <scope>NUCLEOTIDE SEQUENCE [LARGE SCALE GENOMIC DNA]</scope>
    <source>
        <strain evidence="9">ChDC OS43</strain>
    </source>
</reference>
<comment type="subcellular location">
    <subcellularLocation>
        <location evidence="1">Membrane</location>
        <topology evidence="1">Multi-pass membrane protein</topology>
    </subcellularLocation>
</comment>
<dbReference type="InterPro" id="IPR004752">
    <property type="entry name" value="AmpG_permease/AT-1"/>
</dbReference>
<feature type="domain" description="Major facilitator superfamily (MFS) profile" evidence="7">
    <location>
        <begin position="6"/>
        <end position="415"/>
    </location>
</feature>
<dbReference type="SUPFAM" id="SSF103473">
    <property type="entry name" value="MFS general substrate transporter"/>
    <property type="match status" value="1"/>
</dbReference>
<evidence type="ECO:0000259" key="7">
    <source>
        <dbReference type="PROSITE" id="PS50850"/>
    </source>
</evidence>
<evidence type="ECO:0000256" key="6">
    <source>
        <dbReference type="SAM" id="Phobius"/>
    </source>
</evidence>
<evidence type="ECO:0000256" key="3">
    <source>
        <dbReference type="ARBA" id="ARBA00022692"/>
    </source>
</evidence>
<dbReference type="PANTHER" id="PTHR12778:SF10">
    <property type="entry name" value="MAJOR FACILITATOR SUPERFAMILY DOMAIN-CONTAINING PROTEIN 3"/>
    <property type="match status" value="1"/>
</dbReference>
<evidence type="ECO:0000256" key="2">
    <source>
        <dbReference type="ARBA" id="ARBA00022448"/>
    </source>
</evidence>
<dbReference type="GO" id="GO:0022857">
    <property type="term" value="F:transmembrane transporter activity"/>
    <property type="evidence" value="ECO:0007669"/>
    <property type="project" value="InterPro"/>
</dbReference>
<dbReference type="InterPro" id="IPR011701">
    <property type="entry name" value="MFS"/>
</dbReference>
<dbReference type="EMBL" id="CP022022">
    <property type="protein sequence ID" value="ASF44185.1"/>
    <property type="molecule type" value="Genomic_DNA"/>
</dbReference>
<evidence type="ECO:0000313" key="9">
    <source>
        <dbReference type="Proteomes" id="UP000197007"/>
    </source>
</evidence>
<dbReference type="AlphaFoldDB" id="A0A1Z4BS92"/>
<dbReference type="Proteomes" id="UP000197007">
    <property type="component" value="Chromosome"/>
</dbReference>
<feature type="transmembrane region" description="Helical" evidence="6">
    <location>
        <begin position="362"/>
        <end position="384"/>
    </location>
</feature>
<dbReference type="RefSeq" id="WP_088595026.1">
    <property type="nucleotide sequence ID" value="NZ_CP022022.1"/>
</dbReference>
<feature type="transmembrane region" description="Helical" evidence="6">
    <location>
        <begin position="226"/>
        <end position="247"/>
    </location>
</feature>
<dbReference type="KEGG" id="capn:CBG49_14385"/>
<dbReference type="PROSITE" id="PS50850">
    <property type="entry name" value="MFS"/>
    <property type="match status" value="1"/>
</dbReference>
<evidence type="ECO:0000313" key="8">
    <source>
        <dbReference type="EMBL" id="ASF44185.1"/>
    </source>
</evidence>
<dbReference type="Gene3D" id="1.20.1250.20">
    <property type="entry name" value="MFS general substrate transporter like domains"/>
    <property type="match status" value="2"/>
</dbReference>
<protein>
    <submittedName>
        <fullName evidence="8">MFS transporter</fullName>
    </submittedName>
</protein>
<feature type="transmembrane region" description="Helical" evidence="6">
    <location>
        <begin position="267"/>
        <end position="287"/>
    </location>
</feature>
<keyword evidence="9" id="KW-1185">Reference proteome</keyword>
<feature type="transmembrane region" description="Helical" evidence="6">
    <location>
        <begin position="72"/>
        <end position="91"/>
    </location>
</feature>
<feature type="transmembrane region" description="Helical" evidence="6">
    <location>
        <begin position="325"/>
        <end position="350"/>
    </location>
</feature>
<keyword evidence="3 6" id="KW-0812">Transmembrane</keyword>
<keyword evidence="2" id="KW-0813">Transport</keyword>
<feature type="transmembrane region" description="Helical" evidence="6">
    <location>
        <begin position="44"/>
        <end position="65"/>
    </location>
</feature>
<feature type="transmembrane region" description="Helical" evidence="6">
    <location>
        <begin position="12"/>
        <end position="32"/>
    </location>
</feature>
<dbReference type="PANTHER" id="PTHR12778">
    <property type="entry name" value="SOLUTE CARRIER FAMILY 33 ACETYL-COA TRANSPORTER -RELATED"/>
    <property type="match status" value="1"/>
</dbReference>
<feature type="transmembrane region" description="Helical" evidence="6">
    <location>
        <begin position="172"/>
        <end position="192"/>
    </location>
</feature>
<gene>
    <name evidence="8" type="ORF">CBG49_14385</name>
</gene>
<name>A0A1Z4BS92_9FLAO</name>
<dbReference type="InterPro" id="IPR020846">
    <property type="entry name" value="MFS_dom"/>
</dbReference>
<dbReference type="Pfam" id="PF07690">
    <property type="entry name" value="MFS_1"/>
    <property type="match status" value="1"/>
</dbReference>
<dbReference type="GO" id="GO:0016020">
    <property type="term" value="C:membrane"/>
    <property type="evidence" value="ECO:0007669"/>
    <property type="project" value="UniProtKB-SubCell"/>
</dbReference>
<dbReference type="InterPro" id="IPR036259">
    <property type="entry name" value="MFS_trans_sf"/>
</dbReference>
<feature type="transmembrane region" description="Helical" evidence="6">
    <location>
        <begin position="299"/>
        <end position="319"/>
    </location>
</feature>
<feature type="transmembrane region" description="Helical" evidence="6">
    <location>
        <begin position="97"/>
        <end position="118"/>
    </location>
</feature>
<feature type="transmembrane region" description="Helical" evidence="6">
    <location>
        <begin position="390"/>
        <end position="411"/>
    </location>
</feature>
<keyword evidence="5 6" id="KW-0472">Membrane</keyword>
<evidence type="ECO:0000256" key="1">
    <source>
        <dbReference type="ARBA" id="ARBA00004141"/>
    </source>
</evidence>
<accession>A0A1Z4BS92</accession>
<evidence type="ECO:0000256" key="5">
    <source>
        <dbReference type="ARBA" id="ARBA00023136"/>
    </source>
</evidence>
<feature type="transmembrane region" description="Helical" evidence="6">
    <location>
        <begin position="139"/>
        <end position="160"/>
    </location>
</feature>
<organism evidence="8 9">
    <name type="scientific">Capnocytophaga endodontalis</name>
    <dbReference type="NCBI Taxonomy" id="2708117"/>
    <lineage>
        <taxon>Bacteria</taxon>
        <taxon>Pseudomonadati</taxon>
        <taxon>Bacteroidota</taxon>
        <taxon>Flavobacteriia</taxon>
        <taxon>Flavobacteriales</taxon>
        <taxon>Flavobacteriaceae</taxon>
        <taxon>Capnocytophaga</taxon>
    </lineage>
</organism>
<evidence type="ECO:0000256" key="4">
    <source>
        <dbReference type="ARBA" id="ARBA00022989"/>
    </source>
</evidence>
<keyword evidence="4 6" id="KW-1133">Transmembrane helix</keyword>
<proteinExistence type="predicted"/>
<sequence>MKKKNPITWVPTAYFAMGLPMIMLTLVASVFFEDLGIPKSQHTFWTGWIILPWSLKPIISIIMELFGTKRQYIFITELISAVAFGAIVFSLPLPNFFTMVLVFMGIIALSGSTHDIALDGMYMEQLDVATQSAYSGWQGAFYNIAKVLANGGLIFLAGWLVTEQGFSQVASWQVVMSICAAIFGIVGVYHFYMLPRDVKPKTTGDFSEKMNELGSIIVDFFRKKHIWYYLIFIFLYRFAEGFVMKIFPLFLKGKVAEGGLELSNEQVGFIYGTAGVIAFITGSILAGHYVSKVGLKKSLFILVCAYNIQFIVYLLLAYFQPTHLTTIALGVIGENFGYGFGAVGLTLFIMQQVAPGKNQMTHNAFGNSLAMLSLALSGMASGALSESLGYLGFFLLAIVLIIPSITLAWYVPFSHKSHTEV</sequence>